<evidence type="ECO:0000313" key="1">
    <source>
        <dbReference type="EMBL" id="CAL1266782.1"/>
    </source>
</evidence>
<dbReference type="Proteomes" id="UP001497382">
    <property type="component" value="Unassembled WGS sequence"/>
</dbReference>
<comment type="caution">
    <text evidence="1">The sequence shown here is derived from an EMBL/GenBank/DDBJ whole genome shotgun (WGS) entry which is preliminary data.</text>
</comment>
<protein>
    <submittedName>
        <fullName evidence="1">Uncharacterized protein</fullName>
    </submittedName>
</protein>
<name>A0AAV1Z8Z2_9ARAC</name>
<evidence type="ECO:0000313" key="2">
    <source>
        <dbReference type="Proteomes" id="UP001497382"/>
    </source>
</evidence>
<reference evidence="1 2" key="1">
    <citation type="submission" date="2024-04" db="EMBL/GenBank/DDBJ databases">
        <authorList>
            <person name="Rising A."/>
            <person name="Reimegard J."/>
            <person name="Sonavane S."/>
            <person name="Akerstrom W."/>
            <person name="Nylinder S."/>
            <person name="Hedman E."/>
            <person name="Kallberg Y."/>
        </authorList>
    </citation>
    <scope>NUCLEOTIDE SEQUENCE [LARGE SCALE GENOMIC DNA]</scope>
</reference>
<accession>A0AAV1Z8Z2</accession>
<sequence>MESDIQIPLVDRAAIIVAASIWYHEDVMDEVRKAILNKNYEENYWVKTQSRVTENIQALPLTVLTKQRVQDFSAFIINGIQQWLQDNYFLTIDGKVLSNLLCWNPKGVIDYPETAKRVIAHESNIIKRFRIACMYCLENHIFHIWEELKYHHLQYNFLMECFEVKFWISYIEHNLNALMEEIEYIGIRDILSFAFNISVANNNSIWIKHFLKKMKQDQMCMVSYSKLKYILEMEMIFNYKMIPLLSCYVSSKMFDDLIHSYPGTILLQFLQLPTASSFLKIANGTWDVLSNNDFYKITEKIGHYLQEYAGSQIFKNILESFWRNSPNHCKIYVIQKCIDGSFLNRLGLLKHSSPIIKLIIQSSTTEQRKEMIFSYNGILFFDSLVRKSRWGCFSMSVQEFSGSENRENWISELIHTYQCIFETSRFPSFKYKDFERLIDALEKQKNKNISQK</sequence>
<dbReference type="EMBL" id="CAXIEN010000024">
    <property type="protein sequence ID" value="CAL1266782.1"/>
    <property type="molecule type" value="Genomic_DNA"/>
</dbReference>
<gene>
    <name evidence="1" type="ORF">LARSCL_LOCUS3278</name>
</gene>
<dbReference type="AlphaFoldDB" id="A0AAV1Z8Z2"/>
<proteinExistence type="predicted"/>
<keyword evidence="2" id="KW-1185">Reference proteome</keyword>
<organism evidence="1 2">
    <name type="scientific">Larinioides sclopetarius</name>
    <dbReference type="NCBI Taxonomy" id="280406"/>
    <lineage>
        <taxon>Eukaryota</taxon>
        <taxon>Metazoa</taxon>
        <taxon>Ecdysozoa</taxon>
        <taxon>Arthropoda</taxon>
        <taxon>Chelicerata</taxon>
        <taxon>Arachnida</taxon>
        <taxon>Araneae</taxon>
        <taxon>Araneomorphae</taxon>
        <taxon>Entelegynae</taxon>
        <taxon>Araneoidea</taxon>
        <taxon>Araneidae</taxon>
        <taxon>Larinioides</taxon>
    </lineage>
</organism>